<dbReference type="AlphaFoldDB" id="A0A3P6UJ37"/>
<sequence>MLKLIRDAKPPRKPKQRVTSAEPSDLPPKKR</sequence>
<feature type="compositionally biased region" description="Basic and acidic residues" evidence="1">
    <location>
        <begin position="1"/>
        <end position="10"/>
    </location>
</feature>
<protein>
    <submittedName>
        <fullName evidence="2">Uncharacterized protein</fullName>
    </submittedName>
</protein>
<evidence type="ECO:0000313" key="3">
    <source>
        <dbReference type="Proteomes" id="UP000271889"/>
    </source>
</evidence>
<gene>
    <name evidence="2" type="ORF">CGOC_LOCUS7438</name>
</gene>
<reference evidence="2 3" key="1">
    <citation type="submission" date="2018-11" db="EMBL/GenBank/DDBJ databases">
        <authorList>
            <consortium name="Pathogen Informatics"/>
        </authorList>
    </citation>
    <scope>NUCLEOTIDE SEQUENCE [LARGE SCALE GENOMIC DNA]</scope>
</reference>
<accession>A0A3P6UJ37</accession>
<feature type="region of interest" description="Disordered" evidence="1">
    <location>
        <begin position="1"/>
        <end position="31"/>
    </location>
</feature>
<proteinExistence type="predicted"/>
<dbReference type="Proteomes" id="UP000271889">
    <property type="component" value="Unassembled WGS sequence"/>
</dbReference>
<dbReference type="EMBL" id="UYRV01025879">
    <property type="protein sequence ID" value="VDK78294.1"/>
    <property type="molecule type" value="Genomic_DNA"/>
</dbReference>
<evidence type="ECO:0000313" key="2">
    <source>
        <dbReference type="EMBL" id="VDK78294.1"/>
    </source>
</evidence>
<evidence type="ECO:0000256" key="1">
    <source>
        <dbReference type="SAM" id="MobiDB-lite"/>
    </source>
</evidence>
<keyword evidence="3" id="KW-1185">Reference proteome</keyword>
<organism evidence="2 3">
    <name type="scientific">Cylicostephanus goldi</name>
    <name type="common">Nematode worm</name>
    <dbReference type="NCBI Taxonomy" id="71465"/>
    <lineage>
        <taxon>Eukaryota</taxon>
        <taxon>Metazoa</taxon>
        <taxon>Ecdysozoa</taxon>
        <taxon>Nematoda</taxon>
        <taxon>Chromadorea</taxon>
        <taxon>Rhabditida</taxon>
        <taxon>Rhabditina</taxon>
        <taxon>Rhabditomorpha</taxon>
        <taxon>Strongyloidea</taxon>
        <taxon>Strongylidae</taxon>
        <taxon>Cylicostephanus</taxon>
    </lineage>
</organism>
<name>A0A3P6UJ37_CYLGO</name>